<sequence length="329" mass="37087">MRDRFTVVGRATDCHLFEGDGVQAIDEDNVHIKYTPERVQFPEEIAGWRRAIEAEEERKEAAGLPHRWNNARFAVERVVVSRTHLAEVPVVSLAFRDADYFDFLTTSLNLDRRQKNGLTLREQYLEGSDPVDAPSWMNCSFGVNVALETGKDGKMLFSRRSAQVAGPNSARWNSSANEGIARQHDLPADGSPISLHAVARRALLEELAVYDGDATDIELLGLGLDVVNHQWAAFFRAVAPELDEATLRLRWTRGVTDKWEHDRFEFVDAEPESVFGFIADEPEERWTPCAPTLFYLALVRGAVRRANGDPAARFLVEQAEQKVIRDRGL</sequence>
<dbReference type="EMBL" id="BAAAXF010000041">
    <property type="protein sequence ID" value="GAA3499021.1"/>
    <property type="molecule type" value="Genomic_DNA"/>
</dbReference>
<protein>
    <recommendedName>
        <fullName evidence="3">Translation initiation factor 2</fullName>
    </recommendedName>
</protein>
<comment type="caution">
    <text evidence="1">The sequence shown here is derived from an EMBL/GenBank/DDBJ whole genome shotgun (WGS) entry which is preliminary data.</text>
</comment>
<dbReference type="Proteomes" id="UP001501455">
    <property type="component" value="Unassembled WGS sequence"/>
</dbReference>
<evidence type="ECO:0000313" key="1">
    <source>
        <dbReference type="EMBL" id="GAA3499021.1"/>
    </source>
</evidence>
<evidence type="ECO:0008006" key="3">
    <source>
        <dbReference type="Google" id="ProtNLM"/>
    </source>
</evidence>
<gene>
    <name evidence="1" type="ORF">GCM10019016_061240</name>
</gene>
<reference evidence="2" key="1">
    <citation type="journal article" date="2019" name="Int. J. Syst. Evol. Microbiol.">
        <title>The Global Catalogue of Microorganisms (GCM) 10K type strain sequencing project: providing services to taxonomists for standard genome sequencing and annotation.</title>
        <authorList>
            <consortium name="The Broad Institute Genomics Platform"/>
            <consortium name="The Broad Institute Genome Sequencing Center for Infectious Disease"/>
            <person name="Wu L."/>
            <person name="Ma J."/>
        </authorList>
    </citation>
    <scope>NUCLEOTIDE SEQUENCE [LARGE SCALE GENOMIC DNA]</scope>
    <source>
        <strain evidence="2">JCM 4816</strain>
    </source>
</reference>
<keyword evidence="2" id="KW-1185">Reference proteome</keyword>
<evidence type="ECO:0000313" key="2">
    <source>
        <dbReference type="Proteomes" id="UP001501455"/>
    </source>
</evidence>
<dbReference type="RefSeq" id="WP_193460460.1">
    <property type="nucleotide sequence ID" value="NZ_BAAAXF010000041.1"/>
</dbReference>
<name>A0ABP6TXG0_9ACTN</name>
<proteinExistence type="predicted"/>
<accession>A0ABP6TXG0</accession>
<organism evidence="1 2">
    <name type="scientific">Streptomyces prasinosporus</name>
    <dbReference type="NCBI Taxonomy" id="68256"/>
    <lineage>
        <taxon>Bacteria</taxon>
        <taxon>Bacillati</taxon>
        <taxon>Actinomycetota</taxon>
        <taxon>Actinomycetes</taxon>
        <taxon>Kitasatosporales</taxon>
        <taxon>Streptomycetaceae</taxon>
        <taxon>Streptomyces</taxon>
        <taxon>Streptomyces albogriseolus group</taxon>
    </lineage>
</organism>